<evidence type="ECO:0000256" key="7">
    <source>
        <dbReference type="SAM" id="SignalP"/>
    </source>
</evidence>
<protein>
    <recommendedName>
        <fullName evidence="8">RxLR effector PexRD54 WY domain-containing protein</fullName>
    </recommendedName>
</protein>
<evidence type="ECO:0000256" key="4">
    <source>
        <dbReference type="ARBA" id="ARBA00022525"/>
    </source>
</evidence>
<keyword evidence="6" id="KW-0843">Virulence</keyword>
<keyword evidence="5 7" id="KW-0732">Signal</keyword>
<dbReference type="Proteomes" id="UP001160483">
    <property type="component" value="Unassembled WGS sequence"/>
</dbReference>
<dbReference type="InterPro" id="IPR054463">
    <property type="entry name" value="PexRD54_WY"/>
</dbReference>
<dbReference type="GO" id="GO:0005576">
    <property type="term" value="C:extracellular region"/>
    <property type="evidence" value="ECO:0007669"/>
    <property type="project" value="UniProtKB-SubCell"/>
</dbReference>
<comment type="similarity">
    <text evidence="3">Belongs to the RxLR effector family.</text>
</comment>
<comment type="caution">
    <text evidence="9">The sequence shown here is derived from an EMBL/GenBank/DDBJ whole genome shotgun (WGS) entry which is preliminary data.</text>
</comment>
<feature type="domain" description="RxLR effector PexRD54 WY" evidence="8">
    <location>
        <begin position="112"/>
        <end position="149"/>
    </location>
</feature>
<dbReference type="GO" id="GO:0043657">
    <property type="term" value="C:host cell"/>
    <property type="evidence" value="ECO:0007669"/>
    <property type="project" value="UniProtKB-SubCell"/>
</dbReference>
<proteinExistence type="inferred from homology"/>
<evidence type="ECO:0000256" key="6">
    <source>
        <dbReference type="ARBA" id="ARBA00023026"/>
    </source>
</evidence>
<sequence>MVFYYVWCLFAGAFFGSALANSVEKALITNTTHLPDPYTPGTYNMSVLKSHEGDEASSSTAIQHGDGEVSSSTAMENEIGEERVTFSFSGFEDTISRFTRFFKTKVTIDTLNRWVKKNKSPTAAFIRFRLHKAGNKLFEDPDFMLWIEYTNIVAPDNPYETIITTLMKFYTVGDLYKILEAAKMDSVTTVLATNLQRQHISEWLQVPPIHPNTIFTCLELDRGLDNMFFNPNLPVWTTYSNNYNLKYPIEKTYEVEALLASYGPQAVFKKLVAAENVPETKALATKWLNELLDFWDFIHVEPVKVFALMELDRDLHGLLTNPSLQKFEQFLDKVYAGGSHEEMFARAMIAYYSEAAVNTMLEAAKGDHRTREIATKLQAGLLQVWKKDNVDAGLVFMSLDLHFDPIYFDESGLNAWFGFVELLGKDKYNTVIRSMIAYFGDGFISYLLLSVKKDSHFTTVASDLQAELFTRWARRGEKSDQVDKWLYGKEGKSDDDPEKTLLQIYNRRYEEEEVWRVEHGLLKEPPMVRRGNT</sequence>
<feature type="chain" id="PRO_5043628021" description="RxLR effector PexRD54 WY domain-containing protein" evidence="7">
    <location>
        <begin position="21"/>
        <end position="533"/>
    </location>
</feature>
<name>A0AAU9KIN1_9STRA</name>
<evidence type="ECO:0000256" key="1">
    <source>
        <dbReference type="ARBA" id="ARBA00004340"/>
    </source>
</evidence>
<evidence type="ECO:0000256" key="5">
    <source>
        <dbReference type="ARBA" id="ARBA00022729"/>
    </source>
</evidence>
<evidence type="ECO:0000256" key="3">
    <source>
        <dbReference type="ARBA" id="ARBA00010400"/>
    </source>
</evidence>
<dbReference type="EMBL" id="CAKKTJ010000086">
    <property type="protein sequence ID" value="CAH0473644.1"/>
    <property type="molecule type" value="Genomic_DNA"/>
</dbReference>
<evidence type="ECO:0000313" key="10">
    <source>
        <dbReference type="Proteomes" id="UP001160483"/>
    </source>
</evidence>
<evidence type="ECO:0000313" key="9">
    <source>
        <dbReference type="EMBL" id="CAH0473644.1"/>
    </source>
</evidence>
<evidence type="ECO:0000259" key="8">
    <source>
        <dbReference type="Pfam" id="PF22748"/>
    </source>
</evidence>
<dbReference type="AlphaFoldDB" id="A0AAU9KIN1"/>
<comment type="subcellular location">
    <subcellularLocation>
        <location evidence="1">Host cell</location>
    </subcellularLocation>
    <subcellularLocation>
        <location evidence="2">Secreted</location>
    </subcellularLocation>
</comment>
<reference evidence="9" key="1">
    <citation type="submission" date="2021-11" db="EMBL/GenBank/DDBJ databases">
        <authorList>
            <person name="Islam A."/>
            <person name="Islam S."/>
            <person name="Flora M.S."/>
            <person name="Rahman M."/>
            <person name="Ziaur R.M."/>
            <person name="Epstein J.H."/>
            <person name="Hassan M."/>
            <person name="Klassen M."/>
            <person name="Woodard K."/>
            <person name="Webb A."/>
            <person name="Webby R.J."/>
            <person name="El Zowalaty M.E."/>
        </authorList>
    </citation>
    <scope>NUCLEOTIDE SEQUENCE</scope>
    <source>
        <strain evidence="9">Pbs3</strain>
    </source>
</reference>
<evidence type="ECO:0000256" key="2">
    <source>
        <dbReference type="ARBA" id="ARBA00004613"/>
    </source>
</evidence>
<dbReference type="Pfam" id="PF22748">
    <property type="entry name" value="PexRD54_WY"/>
    <property type="match status" value="1"/>
</dbReference>
<accession>A0AAU9KIN1</accession>
<feature type="signal peptide" evidence="7">
    <location>
        <begin position="1"/>
        <end position="20"/>
    </location>
</feature>
<organism evidence="9 10">
    <name type="scientific">Peronospora belbahrii</name>
    <dbReference type="NCBI Taxonomy" id="622444"/>
    <lineage>
        <taxon>Eukaryota</taxon>
        <taxon>Sar</taxon>
        <taxon>Stramenopiles</taxon>
        <taxon>Oomycota</taxon>
        <taxon>Peronosporomycetes</taxon>
        <taxon>Peronosporales</taxon>
        <taxon>Peronosporaceae</taxon>
        <taxon>Peronospora</taxon>
    </lineage>
</organism>
<keyword evidence="4" id="KW-0964">Secreted</keyword>
<gene>
    <name evidence="9" type="ORF">PBS003_LOCUS527</name>
</gene>